<feature type="compositionally biased region" description="Basic and acidic residues" evidence="1">
    <location>
        <begin position="65"/>
        <end position="83"/>
    </location>
</feature>
<evidence type="ECO:0000313" key="2">
    <source>
        <dbReference type="EMBL" id="KAF2262759.1"/>
    </source>
</evidence>
<sequence>MASYFDLQPGASTNVKQADLPGEAKEYGNMSMLTPQVTRILDEIGDDHSSSDEDELNVSEDNDPSDTKEVCHHGRNKSKDNLHKLQLSPQHESPGLASPTPGLRGGSRHPHLARFHSLRSILFSTRIEEAHAKHREQMEQEQAEQKWREEHEQRKGLNRPKTPESPKGSPKGSPTKEGFMHRMGSKLKRMTSKESALPTIEDENNESTASSDDEGNMGKRRARNDLDAGSLNEGHLEDLVRWVSRRDPPSDGEARRGRRSAIEDRNMRGSLKQSDVEDLVQFASQKEDLKSEHREEEVALDWSDAATESDSESGERDDDRSFGNKDVDELVRWVSRKDGDKAGPIPTKKQDQKQSSSSSKVNESDAAEPVHWIMEADETNGNSERVKNFKDQSSTMQQEIKLRPEQPDGIGRSQEDKGSLDDADLDELVQYVSRKDQPIAQDRSKKANSKNDEDAQKSLPTTHSPTPPAKQVQQRVPTPQTSTQPISKVTNSLSMPPDHMKGIDEPDSIRHSQNTDSVPDGNVDDIVNWVPKRDTAQQEGKRDDEIFKWEKEEDEPRMIQSDERSIGPEDVDELVKWAAKK</sequence>
<feature type="compositionally biased region" description="Basic and acidic residues" evidence="1">
    <location>
        <begin position="433"/>
        <end position="456"/>
    </location>
</feature>
<evidence type="ECO:0000256" key="1">
    <source>
        <dbReference type="SAM" id="MobiDB-lite"/>
    </source>
</evidence>
<keyword evidence="3" id="KW-1185">Reference proteome</keyword>
<proteinExistence type="predicted"/>
<feature type="region of interest" description="Disordered" evidence="1">
    <location>
        <begin position="42"/>
        <end position="110"/>
    </location>
</feature>
<dbReference type="Proteomes" id="UP000800093">
    <property type="component" value="Unassembled WGS sequence"/>
</dbReference>
<gene>
    <name evidence="2" type="ORF">CC78DRAFT_618334</name>
</gene>
<feature type="region of interest" description="Disordered" evidence="1">
    <location>
        <begin position="132"/>
        <end position="567"/>
    </location>
</feature>
<evidence type="ECO:0000313" key="3">
    <source>
        <dbReference type="Proteomes" id="UP000800093"/>
    </source>
</evidence>
<dbReference type="OrthoDB" id="3797649at2759"/>
<organism evidence="2 3">
    <name type="scientific">Lojkania enalia</name>
    <dbReference type="NCBI Taxonomy" id="147567"/>
    <lineage>
        <taxon>Eukaryota</taxon>
        <taxon>Fungi</taxon>
        <taxon>Dikarya</taxon>
        <taxon>Ascomycota</taxon>
        <taxon>Pezizomycotina</taxon>
        <taxon>Dothideomycetes</taxon>
        <taxon>Pleosporomycetidae</taxon>
        <taxon>Pleosporales</taxon>
        <taxon>Pleosporales incertae sedis</taxon>
        <taxon>Lojkania</taxon>
    </lineage>
</organism>
<feature type="compositionally biased region" description="Basic and acidic residues" evidence="1">
    <location>
        <begin position="42"/>
        <end position="51"/>
    </location>
</feature>
<dbReference type="AlphaFoldDB" id="A0A9P4KB15"/>
<feature type="compositionally biased region" description="Basic and acidic residues" evidence="1">
    <location>
        <begin position="132"/>
        <end position="155"/>
    </location>
</feature>
<feature type="compositionally biased region" description="Basic and acidic residues" evidence="1">
    <location>
        <begin position="531"/>
        <end position="567"/>
    </location>
</feature>
<comment type="caution">
    <text evidence="2">The sequence shown here is derived from an EMBL/GenBank/DDBJ whole genome shotgun (WGS) entry which is preliminary data.</text>
</comment>
<name>A0A9P4KB15_9PLEO</name>
<feature type="compositionally biased region" description="Acidic residues" evidence="1">
    <location>
        <begin position="52"/>
        <end position="64"/>
    </location>
</feature>
<reference evidence="3" key="1">
    <citation type="journal article" date="2020" name="Stud. Mycol.">
        <title>101 Dothideomycetes genomes: A test case for predicting lifestyles and emergence of pathogens.</title>
        <authorList>
            <person name="Haridas S."/>
            <person name="Albert R."/>
            <person name="Binder M."/>
            <person name="Bloem J."/>
            <person name="LaButti K."/>
            <person name="Salamov A."/>
            <person name="Andreopoulos B."/>
            <person name="Baker S."/>
            <person name="Barry K."/>
            <person name="Bills G."/>
            <person name="Bluhm B."/>
            <person name="Cannon C."/>
            <person name="Castanera R."/>
            <person name="Culley D."/>
            <person name="Daum C."/>
            <person name="Ezra D."/>
            <person name="Gonzalez J."/>
            <person name="Henrissat B."/>
            <person name="Kuo A."/>
            <person name="Liang C."/>
            <person name="Lipzen A."/>
            <person name="Lutzoni F."/>
            <person name="Magnuson J."/>
            <person name="Mondo S."/>
            <person name="Nolan M."/>
            <person name="Ohm R."/>
            <person name="Pangilinan J."/>
            <person name="Park H.-J."/>
            <person name="Ramirez L."/>
            <person name="Alfaro M."/>
            <person name="Sun H."/>
            <person name="Tritt A."/>
            <person name="Yoshinaga Y."/>
            <person name="Zwiers L.-H."/>
            <person name="Turgeon B."/>
            <person name="Goodwin S."/>
            <person name="Spatafora J."/>
            <person name="Crous P."/>
            <person name="Grigoriev I."/>
        </authorList>
    </citation>
    <scope>NUCLEOTIDE SEQUENCE [LARGE SCALE GENOMIC DNA]</scope>
    <source>
        <strain evidence="3">CBS 304.66</strain>
    </source>
</reference>
<feature type="compositionally biased region" description="Acidic residues" evidence="1">
    <location>
        <begin position="200"/>
        <end position="215"/>
    </location>
</feature>
<feature type="compositionally biased region" description="Low complexity" evidence="1">
    <location>
        <begin position="165"/>
        <end position="177"/>
    </location>
</feature>
<feature type="compositionally biased region" description="Basic and acidic residues" evidence="1">
    <location>
        <begin position="498"/>
        <end position="510"/>
    </location>
</feature>
<feature type="compositionally biased region" description="Basic and acidic residues" evidence="1">
    <location>
        <begin position="285"/>
        <end position="297"/>
    </location>
</feature>
<feature type="region of interest" description="Disordered" evidence="1">
    <location>
        <begin position="1"/>
        <end position="20"/>
    </location>
</feature>
<accession>A0A9P4KB15</accession>
<dbReference type="EMBL" id="ML986637">
    <property type="protein sequence ID" value="KAF2262759.1"/>
    <property type="molecule type" value="Genomic_DNA"/>
</dbReference>
<feature type="compositionally biased region" description="Polar residues" evidence="1">
    <location>
        <begin position="471"/>
        <end position="494"/>
    </location>
</feature>
<feature type="compositionally biased region" description="Basic and acidic residues" evidence="1">
    <location>
        <begin position="234"/>
        <end position="267"/>
    </location>
</feature>
<feature type="compositionally biased region" description="Basic and acidic residues" evidence="1">
    <location>
        <begin position="313"/>
        <end position="341"/>
    </location>
</feature>
<protein>
    <submittedName>
        <fullName evidence="2">Uncharacterized protein</fullName>
    </submittedName>
</protein>